<evidence type="ECO:0000256" key="12">
    <source>
        <dbReference type="PROSITE-ProRule" id="PRU00282"/>
    </source>
</evidence>
<evidence type="ECO:0000256" key="2">
    <source>
        <dbReference type="ARBA" id="ARBA00004141"/>
    </source>
</evidence>
<keyword evidence="10" id="KW-0804">Transcription</keyword>
<dbReference type="GO" id="GO:0005634">
    <property type="term" value="C:nucleus"/>
    <property type="evidence" value="ECO:0007669"/>
    <property type="project" value="UniProtKB-SubCell"/>
</dbReference>
<dbReference type="Pfam" id="PF04082">
    <property type="entry name" value="Fungal_trans"/>
    <property type="match status" value="1"/>
</dbReference>
<keyword evidence="8" id="KW-0238">DNA-binding</keyword>
<dbReference type="SUPFAM" id="SSF57701">
    <property type="entry name" value="Zn2/Cys6 DNA-binding domain"/>
    <property type="match status" value="1"/>
</dbReference>
<evidence type="ECO:0000256" key="10">
    <source>
        <dbReference type="ARBA" id="ARBA00023163"/>
    </source>
</evidence>
<evidence type="ECO:0000259" key="13">
    <source>
        <dbReference type="PROSITE" id="PS50048"/>
    </source>
</evidence>
<dbReference type="AlphaFoldDB" id="A0A9P3F591"/>
<protein>
    <recommendedName>
        <fullName evidence="13">Zn(2)-C6 fungal-type domain-containing protein</fullName>
    </recommendedName>
</protein>
<evidence type="ECO:0000256" key="8">
    <source>
        <dbReference type="ARBA" id="ARBA00023125"/>
    </source>
</evidence>
<dbReference type="PROSITE" id="PS50920">
    <property type="entry name" value="SOLCAR"/>
    <property type="match status" value="3"/>
</dbReference>
<dbReference type="InterPro" id="IPR007219">
    <property type="entry name" value="XnlR_reg_dom"/>
</dbReference>
<dbReference type="SMART" id="SM00906">
    <property type="entry name" value="Fungal_trans"/>
    <property type="match status" value="1"/>
</dbReference>
<dbReference type="InterPro" id="IPR018108">
    <property type="entry name" value="MCP_transmembrane"/>
</dbReference>
<evidence type="ECO:0000313" key="15">
    <source>
        <dbReference type="Proteomes" id="UP000710440"/>
    </source>
</evidence>
<dbReference type="CDD" id="cd00067">
    <property type="entry name" value="GAL4"/>
    <property type="match status" value="1"/>
</dbReference>
<dbReference type="EMBL" id="BOPL01000009">
    <property type="protein sequence ID" value="GIK05624.1"/>
    <property type="molecule type" value="Genomic_DNA"/>
</dbReference>
<dbReference type="InterPro" id="IPR036864">
    <property type="entry name" value="Zn2-C6_fun-type_DNA-bd_sf"/>
</dbReference>
<comment type="subcellular location">
    <subcellularLocation>
        <location evidence="2">Membrane</location>
        <topology evidence="2">Multi-pass membrane protein</topology>
    </subcellularLocation>
    <subcellularLocation>
        <location evidence="1">Nucleus</location>
    </subcellularLocation>
</comment>
<dbReference type="Proteomes" id="UP000710440">
    <property type="component" value="Unassembled WGS sequence"/>
</dbReference>
<evidence type="ECO:0000313" key="14">
    <source>
        <dbReference type="EMBL" id="GIK05624.1"/>
    </source>
</evidence>
<reference evidence="14 15" key="1">
    <citation type="submission" date="2021-02" db="EMBL/GenBank/DDBJ databases">
        <title>Pan-genome distribution and transcriptional activeness of fungal secondary metabolism genes in Aspergillus section Fumigati.</title>
        <authorList>
            <person name="Takahashi H."/>
            <person name="Umemura M."/>
            <person name="Ninomiya A."/>
            <person name="Kusuya Y."/>
            <person name="Urayama S."/>
            <person name="Shimizu M."/>
            <person name="Watanabe A."/>
            <person name="Kamei K."/>
            <person name="Yaguchi T."/>
            <person name="Hagiwara D."/>
        </authorList>
    </citation>
    <scope>NUCLEOTIDE SEQUENCE [LARGE SCALE GENOMIC DNA]</scope>
    <source>
        <strain evidence="14 15">IFM 47045</strain>
    </source>
</reference>
<evidence type="ECO:0000256" key="7">
    <source>
        <dbReference type="ARBA" id="ARBA00023015"/>
    </source>
</evidence>
<evidence type="ECO:0000256" key="9">
    <source>
        <dbReference type="ARBA" id="ARBA00023136"/>
    </source>
</evidence>
<evidence type="ECO:0000256" key="4">
    <source>
        <dbReference type="ARBA" id="ARBA00022723"/>
    </source>
</evidence>
<dbReference type="InterPro" id="IPR050815">
    <property type="entry name" value="TF_fung"/>
</dbReference>
<comment type="caution">
    <text evidence="14">The sequence shown here is derived from an EMBL/GenBank/DDBJ whole genome shotgun (WGS) entry which is preliminary data.</text>
</comment>
<dbReference type="InterPro" id="IPR023395">
    <property type="entry name" value="MCP_dom_sf"/>
</dbReference>
<feature type="repeat" description="Solcar" evidence="12">
    <location>
        <begin position="709"/>
        <end position="814"/>
    </location>
</feature>
<keyword evidence="15" id="KW-1185">Reference proteome</keyword>
<evidence type="ECO:0000256" key="11">
    <source>
        <dbReference type="ARBA" id="ARBA00023242"/>
    </source>
</evidence>
<keyword evidence="5" id="KW-0999">Mitochondrion inner membrane</keyword>
<dbReference type="PANTHER" id="PTHR47338">
    <property type="entry name" value="ZN(II)2CYS6 TRANSCRIPTION FACTOR (EUROFUNG)-RELATED"/>
    <property type="match status" value="1"/>
</dbReference>
<dbReference type="PROSITE" id="PS50048">
    <property type="entry name" value="ZN2_CY6_FUNGAL_2"/>
    <property type="match status" value="1"/>
</dbReference>
<keyword evidence="11" id="KW-0539">Nucleus</keyword>
<dbReference type="GO" id="GO:0006351">
    <property type="term" value="P:DNA-templated transcription"/>
    <property type="evidence" value="ECO:0007669"/>
    <property type="project" value="InterPro"/>
</dbReference>
<dbReference type="GO" id="GO:0008270">
    <property type="term" value="F:zinc ion binding"/>
    <property type="evidence" value="ECO:0007669"/>
    <property type="project" value="InterPro"/>
</dbReference>
<feature type="repeat" description="Solcar" evidence="12">
    <location>
        <begin position="922"/>
        <end position="1012"/>
    </location>
</feature>
<dbReference type="GO" id="GO:0003677">
    <property type="term" value="F:DNA binding"/>
    <property type="evidence" value="ECO:0007669"/>
    <property type="project" value="UniProtKB-KW"/>
</dbReference>
<gene>
    <name evidence="14" type="ORF">Aspvir_009737</name>
</gene>
<keyword evidence="7" id="KW-0805">Transcription regulation</keyword>
<dbReference type="CDD" id="cd12148">
    <property type="entry name" value="fungal_TF_MHR"/>
    <property type="match status" value="1"/>
</dbReference>
<keyword evidence="9 12" id="KW-0472">Membrane</keyword>
<dbReference type="RefSeq" id="XP_043128810.1">
    <property type="nucleotide sequence ID" value="XM_043272875.1"/>
</dbReference>
<dbReference type="SMART" id="SM00066">
    <property type="entry name" value="GAL4"/>
    <property type="match status" value="1"/>
</dbReference>
<dbReference type="OrthoDB" id="424974at2759"/>
<feature type="domain" description="Zn(2)-C6 fungal-type" evidence="13">
    <location>
        <begin position="19"/>
        <end position="49"/>
    </location>
</feature>
<dbReference type="SUPFAM" id="SSF103506">
    <property type="entry name" value="Mitochondrial carrier"/>
    <property type="match status" value="1"/>
</dbReference>
<name>A0A9P3F591_ASPVI</name>
<evidence type="ECO:0000256" key="3">
    <source>
        <dbReference type="ARBA" id="ARBA00022692"/>
    </source>
</evidence>
<dbReference type="Pfam" id="PF00153">
    <property type="entry name" value="Mito_carr"/>
    <property type="match status" value="3"/>
</dbReference>
<organism evidence="14 15">
    <name type="scientific">Aspergillus viridinutans</name>
    <dbReference type="NCBI Taxonomy" id="75553"/>
    <lineage>
        <taxon>Eukaryota</taxon>
        <taxon>Fungi</taxon>
        <taxon>Dikarya</taxon>
        <taxon>Ascomycota</taxon>
        <taxon>Pezizomycotina</taxon>
        <taxon>Eurotiomycetes</taxon>
        <taxon>Eurotiomycetidae</taxon>
        <taxon>Eurotiales</taxon>
        <taxon>Aspergillaceae</taxon>
        <taxon>Aspergillus</taxon>
        <taxon>Aspergillus subgen. Fumigati</taxon>
    </lineage>
</organism>
<evidence type="ECO:0000256" key="1">
    <source>
        <dbReference type="ARBA" id="ARBA00004123"/>
    </source>
</evidence>
<dbReference type="Gene3D" id="4.10.240.10">
    <property type="entry name" value="Zn(2)-C6 fungal-type DNA-binding domain"/>
    <property type="match status" value="1"/>
</dbReference>
<dbReference type="InterPro" id="IPR001138">
    <property type="entry name" value="Zn2Cys6_DnaBD"/>
</dbReference>
<dbReference type="GO" id="GO:0000981">
    <property type="term" value="F:DNA-binding transcription factor activity, RNA polymerase II-specific"/>
    <property type="evidence" value="ECO:0007669"/>
    <property type="project" value="InterPro"/>
</dbReference>
<dbReference type="GeneID" id="66937719"/>
<dbReference type="Pfam" id="PF00172">
    <property type="entry name" value="Zn_clus"/>
    <property type="match status" value="1"/>
</dbReference>
<sequence length="1018" mass="113227">MNPLMDSLQKGNLKRIRQACANCRRRKTKCSGERPICFHCRRNKHTCVYEPYSVTVGDNPPNAPVTSNAENTQQTQLLQRISLIESRLAELSGQTAQQPRPLMDLGPPGQQISLSQPAISGNHSFLAPSQSVLSSVIDTYFTHVHNQPYSNFQETSFRQGLQNGTLPRCLILAVLASAVRFSTHEFYAGRMLEASDVYAREAWLSVLTDHLTVEDNMGVHVVQTVNMLAVIDYTAGRVNSGWLKIGLAARISQGIGLMGEPEGWLPVAEQEERRRAFWSVYLIDKLISCGRCRPLVILDQDCHIQLPCDESTVRQGETKKTYTLLQLLDWNTEMADTPSPFALVILLASIFGRCTRYVYANRHSDEIPPWGTKSEYSAINSSLLLFESYAKMGNTLVVDMLTASVGTVGIIDHQELGHRVFAHTLFHLCHCLLNHPFVLRLCLKPFGSKVPPSFVTRAVQNGLDHATHLVDLLRDVSDAGGLVESSFYAYCVAIAGGILSIASHEESQIALYRPSDMLECFQRGMDILDRLANFWTHAANMSVRLRDFHAQQHRLGSVLDPTGVTRDLDPMSEETFWSMLDYSIMGSNPRKTSNASGSDVPRMPSPTSWTLGSDFLAAASPSVHTSHEDMFRGLSPALRLSEVEYLLVVSWECCLPRSERPSAGPFPFPEPLHVPSPFSEIKDDASTPIASHTIIRYIDYINMTSNNQSSPWEAVASGTTAAILANIIIYPLDTIKTRLQVQVHSRPKCTETKEDEPRSPQPIPTSYDNVIDAVSHVVQEEGISGLYRGLSSSILSTASMNFAYFYWSTKARTVCQHFLKSYNIPDSNSIVKELLLGAVGGAMAQICTNPIAVIVTRQQTCRGADEAKSIFGVLTDIVRSEDGWTGLWRGLKVNLILVVNPMITYGLYQWLRGALLRFRNRLGFADAFLLGALSKVAATVVTHPLIVSKTMLQSKPPACRDGRAFRGFTEVLLFIIQHEGLRRLYKGLAPQIVKGFLVQGLMMMLKERWESFPLMTLN</sequence>
<evidence type="ECO:0000256" key="6">
    <source>
        <dbReference type="ARBA" id="ARBA00022989"/>
    </source>
</evidence>
<keyword evidence="6" id="KW-1133">Transmembrane helix</keyword>
<keyword evidence="4" id="KW-0479">Metal-binding</keyword>
<keyword evidence="3 12" id="KW-0812">Transmembrane</keyword>
<proteinExistence type="predicted"/>
<dbReference type="PROSITE" id="PS00463">
    <property type="entry name" value="ZN2_CY6_FUNGAL_1"/>
    <property type="match status" value="1"/>
</dbReference>
<keyword evidence="5" id="KW-0496">Mitochondrion</keyword>
<feature type="repeat" description="Solcar" evidence="12">
    <location>
        <begin position="828"/>
        <end position="914"/>
    </location>
</feature>
<dbReference type="Gene3D" id="1.50.40.10">
    <property type="entry name" value="Mitochondrial carrier domain"/>
    <property type="match status" value="1"/>
</dbReference>
<dbReference type="PANTHER" id="PTHR47338:SF4">
    <property type="entry name" value="ZN(II)2CYS6 TRANSCRIPTION FACTOR (EUROFUNG)"/>
    <property type="match status" value="1"/>
</dbReference>
<dbReference type="GO" id="GO:0016020">
    <property type="term" value="C:membrane"/>
    <property type="evidence" value="ECO:0007669"/>
    <property type="project" value="UniProtKB-SubCell"/>
</dbReference>
<accession>A0A9P3F591</accession>
<evidence type="ECO:0000256" key="5">
    <source>
        <dbReference type="ARBA" id="ARBA00022792"/>
    </source>
</evidence>